<keyword evidence="1" id="KW-0175">Coiled coil</keyword>
<feature type="coiled-coil region" evidence="1">
    <location>
        <begin position="79"/>
        <end position="106"/>
    </location>
</feature>
<evidence type="ECO:0000313" key="3">
    <source>
        <dbReference type="EMBL" id="CAG8451694.1"/>
    </source>
</evidence>
<protein>
    <submittedName>
        <fullName evidence="3">10084_t:CDS:1</fullName>
    </submittedName>
</protein>
<sequence>VATYEDYEIEDKCYDDGGDNDNEPVNKVEENPDEEQGEDQEKLGELNQSIKIASLTSFESIIASQQQQLDHIIKIEELLHVISNKISEQETDIKSLKSQIGEASSRAKIQEITG</sequence>
<name>A0A9N8YW19_9GLOM</name>
<gene>
    <name evidence="3" type="ORF">RFULGI_LOCUS259</name>
</gene>
<dbReference type="OrthoDB" id="2555519at2759"/>
<evidence type="ECO:0000256" key="2">
    <source>
        <dbReference type="SAM" id="MobiDB-lite"/>
    </source>
</evidence>
<organism evidence="3 4">
    <name type="scientific">Racocetra fulgida</name>
    <dbReference type="NCBI Taxonomy" id="60492"/>
    <lineage>
        <taxon>Eukaryota</taxon>
        <taxon>Fungi</taxon>
        <taxon>Fungi incertae sedis</taxon>
        <taxon>Mucoromycota</taxon>
        <taxon>Glomeromycotina</taxon>
        <taxon>Glomeromycetes</taxon>
        <taxon>Diversisporales</taxon>
        <taxon>Gigasporaceae</taxon>
        <taxon>Racocetra</taxon>
    </lineage>
</organism>
<feature type="non-terminal residue" evidence="3">
    <location>
        <position position="114"/>
    </location>
</feature>
<proteinExistence type="predicted"/>
<keyword evidence="4" id="KW-1185">Reference proteome</keyword>
<dbReference type="AlphaFoldDB" id="A0A9N8YW19"/>
<feature type="region of interest" description="Disordered" evidence="2">
    <location>
        <begin position="1"/>
        <end position="42"/>
    </location>
</feature>
<evidence type="ECO:0000256" key="1">
    <source>
        <dbReference type="SAM" id="Coils"/>
    </source>
</evidence>
<accession>A0A9N8YW19</accession>
<dbReference type="EMBL" id="CAJVPZ010000069">
    <property type="protein sequence ID" value="CAG8451694.1"/>
    <property type="molecule type" value="Genomic_DNA"/>
</dbReference>
<reference evidence="3" key="1">
    <citation type="submission" date="2021-06" db="EMBL/GenBank/DDBJ databases">
        <authorList>
            <person name="Kallberg Y."/>
            <person name="Tangrot J."/>
            <person name="Rosling A."/>
        </authorList>
    </citation>
    <scope>NUCLEOTIDE SEQUENCE</scope>
    <source>
        <strain evidence="3">IN212</strain>
    </source>
</reference>
<evidence type="ECO:0000313" key="4">
    <source>
        <dbReference type="Proteomes" id="UP000789396"/>
    </source>
</evidence>
<dbReference type="Proteomes" id="UP000789396">
    <property type="component" value="Unassembled WGS sequence"/>
</dbReference>
<comment type="caution">
    <text evidence="3">The sequence shown here is derived from an EMBL/GenBank/DDBJ whole genome shotgun (WGS) entry which is preliminary data.</text>
</comment>